<gene>
    <name evidence="2" type="ORF">ACFSW5_04745</name>
</gene>
<dbReference type="SUPFAM" id="SSF47819">
    <property type="entry name" value="HRDC-like"/>
    <property type="match status" value="1"/>
</dbReference>
<dbReference type="InterPro" id="IPR010997">
    <property type="entry name" value="HRDC-like_sf"/>
</dbReference>
<evidence type="ECO:0000313" key="3">
    <source>
        <dbReference type="Proteomes" id="UP001597493"/>
    </source>
</evidence>
<feature type="domain" description="HRDC" evidence="1">
    <location>
        <begin position="101"/>
        <end position="181"/>
    </location>
</feature>
<evidence type="ECO:0000313" key="2">
    <source>
        <dbReference type="EMBL" id="MFD2659571.1"/>
    </source>
</evidence>
<comment type="caution">
    <text evidence="2">The sequence shown here is derived from an EMBL/GenBank/DDBJ whole genome shotgun (WGS) entry which is preliminary data.</text>
</comment>
<organism evidence="2 3">
    <name type="scientific">Paenibacillus thailandensis</name>
    <dbReference type="NCBI Taxonomy" id="393250"/>
    <lineage>
        <taxon>Bacteria</taxon>
        <taxon>Bacillati</taxon>
        <taxon>Bacillota</taxon>
        <taxon>Bacilli</taxon>
        <taxon>Bacillales</taxon>
        <taxon>Paenibacillaceae</taxon>
        <taxon>Paenibacillus</taxon>
    </lineage>
</organism>
<proteinExistence type="predicted"/>
<protein>
    <submittedName>
        <fullName evidence="2">HRDC domain-containing protein</fullName>
    </submittedName>
</protein>
<name>A0ABW5QT14_9BACL</name>
<dbReference type="SMART" id="SM00341">
    <property type="entry name" value="HRDC"/>
    <property type="match status" value="1"/>
</dbReference>
<reference evidence="3" key="1">
    <citation type="journal article" date="2019" name="Int. J. Syst. Evol. Microbiol.">
        <title>The Global Catalogue of Microorganisms (GCM) 10K type strain sequencing project: providing services to taxonomists for standard genome sequencing and annotation.</title>
        <authorList>
            <consortium name="The Broad Institute Genomics Platform"/>
            <consortium name="The Broad Institute Genome Sequencing Center for Infectious Disease"/>
            <person name="Wu L."/>
            <person name="Ma J."/>
        </authorList>
    </citation>
    <scope>NUCLEOTIDE SEQUENCE [LARGE SCALE GENOMIC DNA]</scope>
    <source>
        <strain evidence="3">TISTR 1827</strain>
    </source>
</reference>
<dbReference type="PROSITE" id="PS50967">
    <property type="entry name" value="HRDC"/>
    <property type="match status" value="1"/>
</dbReference>
<dbReference type="EMBL" id="JBHUMY010000005">
    <property type="protein sequence ID" value="MFD2659571.1"/>
    <property type="molecule type" value="Genomic_DNA"/>
</dbReference>
<evidence type="ECO:0000259" key="1">
    <source>
        <dbReference type="PROSITE" id="PS50967"/>
    </source>
</evidence>
<dbReference type="Gene3D" id="1.10.150.80">
    <property type="entry name" value="HRDC domain"/>
    <property type="match status" value="1"/>
</dbReference>
<dbReference type="Proteomes" id="UP001597493">
    <property type="component" value="Unassembled WGS sequence"/>
</dbReference>
<sequence length="329" mass="37773">MQIVFLNTFEKATEEGGVQSAQLSICEREGVWAILWLEQSGPKPAPDTWFEGSSWEEMIAAFRYGAASRMREGYVPVIDGMLEDRTSASSFSSMLQCYGELHADQELFESLREWRRAKAAALKKSAYLVATNRMLWMISAFVPKTKEELLQIPGWGESKHAAYGEEVLAITAKAERTSGFPLGWVAEKLEPQVYLQWKYQKKEAKHKYELDRQQEKKKILALTQQGGSLDSLQAELDLPRRQIVDRLEQLESEGYHFEKLVEAELAALPESELERIWDAFGKLGDRYLKPVLHEVYGDKPEQDKSIDTMYEKLRLVRLQFRRRGSQAAV</sequence>
<dbReference type="InterPro" id="IPR044876">
    <property type="entry name" value="HRDC_dom_sf"/>
</dbReference>
<dbReference type="Pfam" id="PF00570">
    <property type="entry name" value="HRDC"/>
    <property type="match status" value="1"/>
</dbReference>
<accession>A0ABW5QT14</accession>
<dbReference type="RefSeq" id="WP_379270259.1">
    <property type="nucleotide sequence ID" value="NZ_JBHUGT010000013.1"/>
</dbReference>
<keyword evidence="3" id="KW-1185">Reference proteome</keyword>
<dbReference type="InterPro" id="IPR002121">
    <property type="entry name" value="HRDC_dom"/>
</dbReference>